<evidence type="ECO:0000313" key="1">
    <source>
        <dbReference type="EMBL" id="EKC52982.1"/>
    </source>
</evidence>
<organism evidence="1">
    <name type="scientific">human gut metagenome</name>
    <dbReference type="NCBI Taxonomy" id="408170"/>
    <lineage>
        <taxon>unclassified sequences</taxon>
        <taxon>metagenomes</taxon>
        <taxon>organismal metagenomes</taxon>
    </lineage>
</organism>
<comment type="caution">
    <text evidence="1">The sequence shown here is derived from an EMBL/GenBank/DDBJ whole genome shotgun (WGS) entry which is preliminary data.</text>
</comment>
<dbReference type="EMBL" id="AJWZ01008845">
    <property type="protein sequence ID" value="EKC52982.1"/>
    <property type="molecule type" value="Genomic_DNA"/>
</dbReference>
<name>K1RWV3_9ZZZZ</name>
<protein>
    <submittedName>
        <fullName evidence="1">Uncharacterized protein</fullName>
    </submittedName>
</protein>
<reference evidence="1" key="1">
    <citation type="journal article" date="2013" name="Environ. Microbiol.">
        <title>Microbiota from the distal guts of lean and obese adolescents exhibit partial functional redundancy besides clear differences in community structure.</title>
        <authorList>
            <person name="Ferrer M."/>
            <person name="Ruiz A."/>
            <person name="Lanza F."/>
            <person name="Haange S.B."/>
            <person name="Oberbach A."/>
            <person name="Till H."/>
            <person name="Bargiela R."/>
            <person name="Campoy C."/>
            <person name="Segura M.T."/>
            <person name="Richter M."/>
            <person name="von Bergen M."/>
            <person name="Seifert J."/>
            <person name="Suarez A."/>
        </authorList>
    </citation>
    <scope>NUCLEOTIDE SEQUENCE</scope>
</reference>
<sequence length="57" mass="6165">MRDLPTSQYCDASDLCGDIPDLYDKLAAAEQEINSGAIGEDFLPLAELLRANIHGTI</sequence>
<dbReference type="AlphaFoldDB" id="K1RWV3"/>
<proteinExistence type="predicted"/>
<accession>K1RWV3</accession>
<gene>
    <name evidence="1" type="ORF">OBE_12819</name>
</gene>